<sequence length="436" mass="50419">MSLPKAPSAFSSWKTHEKIALRAALIYAIISTIPFTPEFYQQDFDAGFNVNSYKFRWLDALSQNKPWFFESQEGKNYTGWFVTVAICLLAGWAWDRLDRKRVDFEKLYYWFYTAARYGIALRMSWFAWAKVFPVQMPFPTISQLNTNLGDFTPGKLYWLTTGVSPFFEVFAGFFELVATLFILFRRTTTLGALMMVAILVPIWFVNIGYDAGVELASLHILTLSLMLLARDGKRFYEILIEHKAVALTYVPKITFTQNWKNSTLLALKYAFIFMFIIHRGYSYGTLYASGKTFKLPLDDGLAGFSGFYHVADFKLNSNTIPDAIGDTTRWQNVVFEKFNSISIKIDKPFKLNTKNSIRTTEYYGNIGRYYYGYSADTIHKLLVLRNRADTSSKLLLRYERVDPNKILLSGTNEAKDSIYVVLNKINKKYPLEEKRK</sequence>
<evidence type="ECO:0000256" key="1">
    <source>
        <dbReference type="SAM" id="Phobius"/>
    </source>
</evidence>
<accession>A0A9X1QEI3</accession>
<reference evidence="2" key="1">
    <citation type="submission" date="2022-01" db="EMBL/GenBank/DDBJ databases">
        <title>Novel species in genus Dyadobacter.</title>
        <authorList>
            <person name="Ma C."/>
        </authorList>
    </citation>
    <scope>NUCLEOTIDE SEQUENCE</scope>
    <source>
        <strain evidence="2">CY357</strain>
    </source>
</reference>
<keyword evidence="1" id="KW-1133">Transmembrane helix</keyword>
<keyword evidence="1" id="KW-0812">Transmembrane</keyword>
<dbReference type="AlphaFoldDB" id="A0A9X1QEI3"/>
<feature type="transmembrane region" description="Helical" evidence="1">
    <location>
        <begin position="156"/>
        <end position="182"/>
    </location>
</feature>
<comment type="caution">
    <text evidence="2">The sequence shown here is derived from an EMBL/GenBank/DDBJ whole genome shotgun (WGS) entry which is preliminary data.</text>
</comment>
<feature type="transmembrane region" description="Helical" evidence="1">
    <location>
        <begin position="20"/>
        <end position="40"/>
    </location>
</feature>
<feature type="transmembrane region" description="Helical" evidence="1">
    <location>
        <begin position="189"/>
        <end position="205"/>
    </location>
</feature>
<feature type="transmembrane region" description="Helical" evidence="1">
    <location>
        <begin position="77"/>
        <end position="95"/>
    </location>
</feature>
<protein>
    <recommendedName>
        <fullName evidence="4">DoxX family protein</fullName>
    </recommendedName>
</protein>
<dbReference type="Proteomes" id="UP001139411">
    <property type="component" value="Unassembled WGS sequence"/>
</dbReference>
<evidence type="ECO:0000313" key="3">
    <source>
        <dbReference type="Proteomes" id="UP001139411"/>
    </source>
</evidence>
<dbReference type="EMBL" id="JAKFFV010000007">
    <property type="protein sequence ID" value="MCF2498917.1"/>
    <property type="molecule type" value="Genomic_DNA"/>
</dbReference>
<evidence type="ECO:0008006" key="4">
    <source>
        <dbReference type="Google" id="ProtNLM"/>
    </source>
</evidence>
<evidence type="ECO:0000313" key="2">
    <source>
        <dbReference type="EMBL" id="MCF2498917.1"/>
    </source>
</evidence>
<name>A0A9X1QEI3_9BACT</name>
<gene>
    <name evidence="2" type="ORF">L0661_11405</name>
</gene>
<feature type="transmembrane region" description="Helical" evidence="1">
    <location>
        <begin position="107"/>
        <end position="128"/>
    </location>
</feature>
<dbReference type="RefSeq" id="WP_235177858.1">
    <property type="nucleotide sequence ID" value="NZ_JAKFFV010000007.1"/>
</dbReference>
<proteinExistence type="predicted"/>
<organism evidence="2 3">
    <name type="scientific">Dyadobacter chenhuakuii</name>
    <dbReference type="NCBI Taxonomy" id="2909339"/>
    <lineage>
        <taxon>Bacteria</taxon>
        <taxon>Pseudomonadati</taxon>
        <taxon>Bacteroidota</taxon>
        <taxon>Cytophagia</taxon>
        <taxon>Cytophagales</taxon>
        <taxon>Spirosomataceae</taxon>
        <taxon>Dyadobacter</taxon>
    </lineage>
</organism>
<keyword evidence="1" id="KW-0472">Membrane</keyword>